<dbReference type="PANTHER" id="PTHR21349">
    <property type="entry name" value="50S RIBOSOMAL PROTEIN L21"/>
    <property type="match status" value="1"/>
</dbReference>
<name>A0A5A8CXW9_CAFRO</name>
<protein>
    <recommendedName>
        <fullName evidence="4">Large ribosomal subunit protein bL21m</fullName>
    </recommendedName>
</protein>
<dbReference type="EMBL" id="VLTO01000007">
    <property type="protein sequence ID" value="KAA0176701.1"/>
    <property type="molecule type" value="Genomic_DNA"/>
</dbReference>
<dbReference type="Proteomes" id="UP000323011">
    <property type="component" value="Unassembled WGS sequence"/>
</dbReference>
<evidence type="ECO:0000256" key="2">
    <source>
        <dbReference type="ARBA" id="ARBA00022980"/>
    </source>
</evidence>
<dbReference type="NCBIfam" id="TIGR00061">
    <property type="entry name" value="L21"/>
    <property type="match status" value="1"/>
</dbReference>
<dbReference type="PANTHER" id="PTHR21349:SF0">
    <property type="entry name" value="LARGE RIBOSOMAL SUBUNIT PROTEIN BL21M"/>
    <property type="match status" value="1"/>
</dbReference>
<evidence type="ECO:0000256" key="1">
    <source>
        <dbReference type="ARBA" id="ARBA00008563"/>
    </source>
</evidence>
<dbReference type="HAMAP" id="MF_01363">
    <property type="entry name" value="Ribosomal_bL21"/>
    <property type="match status" value="1"/>
</dbReference>
<evidence type="ECO:0000313" key="7">
    <source>
        <dbReference type="EMBL" id="KAA0176701.1"/>
    </source>
</evidence>
<dbReference type="InterPro" id="IPR001787">
    <property type="entry name" value="Ribosomal_bL21"/>
</dbReference>
<dbReference type="GO" id="GO:0003735">
    <property type="term" value="F:structural constituent of ribosome"/>
    <property type="evidence" value="ECO:0007669"/>
    <property type="project" value="InterPro"/>
</dbReference>
<dbReference type="SUPFAM" id="SSF141091">
    <property type="entry name" value="L21p-like"/>
    <property type="match status" value="1"/>
</dbReference>
<proteinExistence type="inferred from homology"/>
<dbReference type="GO" id="GO:0006412">
    <property type="term" value="P:translation"/>
    <property type="evidence" value="ECO:0007669"/>
    <property type="project" value="InterPro"/>
</dbReference>
<keyword evidence="2" id="KW-0689">Ribosomal protein</keyword>
<dbReference type="GO" id="GO:0003723">
    <property type="term" value="F:RNA binding"/>
    <property type="evidence" value="ECO:0007669"/>
    <property type="project" value="InterPro"/>
</dbReference>
<evidence type="ECO:0000256" key="3">
    <source>
        <dbReference type="ARBA" id="ARBA00023274"/>
    </source>
</evidence>
<dbReference type="Proteomes" id="UP000322899">
    <property type="component" value="Unassembled WGS sequence"/>
</dbReference>
<dbReference type="GO" id="GO:0005762">
    <property type="term" value="C:mitochondrial large ribosomal subunit"/>
    <property type="evidence" value="ECO:0007669"/>
    <property type="project" value="TreeGrafter"/>
</dbReference>
<keyword evidence="9" id="KW-1185">Reference proteome</keyword>
<dbReference type="EMBL" id="VLTM01000001">
    <property type="protein sequence ID" value="KAA0168877.1"/>
    <property type="molecule type" value="Genomic_DNA"/>
</dbReference>
<gene>
    <name evidence="7" type="ORF">FNF27_01982</name>
    <name evidence="5" type="ORF">FNF29_00392</name>
    <name evidence="6" type="ORF">FNF31_00038</name>
</gene>
<evidence type="ECO:0000313" key="5">
    <source>
        <dbReference type="EMBL" id="KAA0157040.1"/>
    </source>
</evidence>
<organism evidence="5 9">
    <name type="scientific">Cafeteria roenbergensis</name>
    <name type="common">Marine flagellate</name>
    <dbReference type="NCBI Taxonomy" id="33653"/>
    <lineage>
        <taxon>Eukaryota</taxon>
        <taxon>Sar</taxon>
        <taxon>Stramenopiles</taxon>
        <taxon>Bigyra</taxon>
        <taxon>Opalozoa</taxon>
        <taxon>Bicosoecida</taxon>
        <taxon>Cafeteriaceae</taxon>
        <taxon>Cafeteria</taxon>
    </lineage>
</organism>
<dbReference type="Proteomes" id="UP000325113">
    <property type="component" value="Unassembled WGS sequence"/>
</dbReference>
<dbReference type="OrthoDB" id="5994at2759"/>
<evidence type="ECO:0000313" key="8">
    <source>
        <dbReference type="Proteomes" id="UP000322899"/>
    </source>
</evidence>
<accession>A0A5A8CXW9</accession>
<evidence type="ECO:0000313" key="6">
    <source>
        <dbReference type="EMBL" id="KAA0168877.1"/>
    </source>
</evidence>
<dbReference type="InterPro" id="IPR028909">
    <property type="entry name" value="bL21-like"/>
</dbReference>
<comment type="similarity">
    <text evidence="1">Belongs to the bacterial ribosomal protein bL21 family.</text>
</comment>
<dbReference type="EMBL" id="VLTN01000002">
    <property type="protein sequence ID" value="KAA0157040.1"/>
    <property type="molecule type" value="Genomic_DNA"/>
</dbReference>
<evidence type="ECO:0000256" key="4">
    <source>
        <dbReference type="ARBA" id="ARBA00044129"/>
    </source>
</evidence>
<dbReference type="InterPro" id="IPR036164">
    <property type="entry name" value="bL21-like_sf"/>
</dbReference>
<reference evidence="8 9" key="1">
    <citation type="submission" date="2019-07" db="EMBL/GenBank/DDBJ databases">
        <title>Genomes of Cafeteria roenbergensis.</title>
        <authorList>
            <person name="Fischer M.G."/>
            <person name="Hackl T."/>
            <person name="Roman M."/>
        </authorList>
    </citation>
    <scope>NUCLEOTIDE SEQUENCE [LARGE SCALE GENOMIC DNA]</scope>
    <source>
        <strain evidence="5 9">BVI</strain>
        <strain evidence="6 10">Cflag</strain>
        <strain evidence="7 8">E4-10P</strain>
    </source>
</reference>
<evidence type="ECO:0000313" key="9">
    <source>
        <dbReference type="Proteomes" id="UP000323011"/>
    </source>
</evidence>
<sequence length="220" mass="23363">MRAVALRSARLVALPAARDVPRRGKQSQAARIGIFKPTTLKMHNLRPRRTKPRPAGVIPVVEHETPAVASHWPVGATAPTEDAAEERARTFAAIAINGKQYKVTAGDVLVIDRIVGAEVGTEMTVDDVLLVGSATRTVVGRPKVPGATVSLAVEQQTHAAKDIVFKKRRRKGYKKFNTFRRPITVLRVNGIDFDLGGVDAPALAAPASASAAAAADGSRA</sequence>
<comment type="caution">
    <text evidence="5">The sequence shown here is derived from an EMBL/GenBank/DDBJ whole genome shotgun (WGS) entry which is preliminary data.</text>
</comment>
<dbReference type="AlphaFoldDB" id="A0A5A8CXW9"/>
<dbReference type="Pfam" id="PF00829">
    <property type="entry name" value="Ribosomal_L21p"/>
    <property type="match status" value="1"/>
</dbReference>
<keyword evidence="3" id="KW-0687">Ribonucleoprotein</keyword>
<evidence type="ECO:0000313" key="10">
    <source>
        <dbReference type="Proteomes" id="UP000325113"/>
    </source>
</evidence>